<dbReference type="GO" id="GO:0005737">
    <property type="term" value="C:cytoplasm"/>
    <property type="evidence" value="ECO:0007669"/>
    <property type="project" value="UniProtKB-SubCell"/>
</dbReference>
<dbReference type="SMART" id="SM00448">
    <property type="entry name" value="REC"/>
    <property type="match status" value="1"/>
</dbReference>
<keyword evidence="5 9" id="KW-0805">Transcription regulation</keyword>
<evidence type="ECO:0000256" key="10">
    <source>
        <dbReference type="PROSITE-ProRule" id="PRU00169"/>
    </source>
</evidence>
<dbReference type="KEGG" id="satk:SA2016_3424"/>
<evidence type="ECO:0000313" key="13">
    <source>
        <dbReference type="Proteomes" id="UP000070134"/>
    </source>
</evidence>
<dbReference type="InterPro" id="IPR005471">
    <property type="entry name" value="Tscrpt_reg_IclR_N"/>
</dbReference>
<reference evidence="12 13" key="1">
    <citation type="submission" date="2016-02" db="EMBL/GenBank/DDBJ databases">
        <title>Complete genome of Sinomonas atrocyanea KCTC 3377.</title>
        <authorList>
            <person name="Kim K.M."/>
        </authorList>
    </citation>
    <scope>NUCLEOTIDE SEQUENCE [LARGE SCALE GENOMIC DNA]</scope>
    <source>
        <strain evidence="12 13">KCTC 3377</strain>
    </source>
</reference>
<dbReference type="OrthoDB" id="7187989at2"/>
<accession>A0A127A632</accession>
<evidence type="ECO:0000313" key="12">
    <source>
        <dbReference type="EMBL" id="AMM34085.1"/>
    </source>
</evidence>
<evidence type="ECO:0000256" key="1">
    <source>
        <dbReference type="ARBA" id="ARBA00004496"/>
    </source>
</evidence>
<evidence type="ECO:0000256" key="5">
    <source>
        <dbReference type="ARBA" id="ARBA00023015"/>
    </source>
</evidence>
<evidence type="ECO:0000256" key="2">
    <source>
        <dbReference type="ARBA" id="ARBA00022490"/>
    </source>
</evidence>
<dbReference type="PANTHER" id="PTHR45526:SF1">
    <property type="entry name" value="TRANSCRIPTIONAL REGULATORY PROTEIN DCUR-RELATED"/>
    <property type="match status" value="1"/>
</dbReference>
<gene>
    <name evidence="12" type="ORF">SA2016_3424</name>
</gene>
<keyword evidence="3 10" id="KW-0597">Phosphoprotein</keyword>
<dbReference type="GO" id="GO:0003677">
    <property type="term" value="F:DNA binding"/>
    <property type="evidence" value="ECO:0007669"/>
    <property type="project" value="UniProtKB-KW"/>
</dbReference>
<evidence type="ECO:0000256" key="8">
    <source>
        <dbReference type="ARBA" id="ARBA00023163"/>
    </source>
</evidence>
<dbReference type="InterPro" id="IPR024187">
    <property type="entry name" value="Sig_transdc_resp-reg_cit/mal"/>
</dbReference>
<evidence type="ECO:0000259" key="11">
    <source>
        <dbReference type="PROSITE" id="PS50110"/>
    </source>
</evidence>
<dbReference type="SUPFAM" id="SSF52172">
    <property type="entry name" value="CheY-like"/>
    <property type="match status" value="1"/>
</dbReference>
<comment type="subcellular location">
    <subcellularLocation>
        <location evidence="1 9">Cytoplasm</location>
    </subcellularLocation>
</comment>
<dbReference type="RefSeq" id="WP_066502762.1">
    <property type="nucleotide sequence ID" value="NZ_BJMO01000037.1"/>
</dbReference>
<sequence>MIRVLVVDDDFRVARLHAAQVARVPGYECVGEAHTAAEAREAIARERPDLVLLDVYLPDEDGIALLASLREAGHDVDVIIITAARDIATVRAAMRGGAVHYLVKPFGFEQLAAQLGAYRRWRADAESRSRTGITGQNDVDALFASQRASTAAAGPGPGSARRLPPTMQKVLDAVLGAGRPLGAQDVSDLIGISRPTAQRYLSELERKGRLTLHLEYGATGRPVNTYVPGG</sequence>
<dbReference type="Proteomes" id="UP000070134">
    <property type="component" value="Chromosome"/>
</dbReference>
<name>A0A127A632_9MICC</name>
<keyword evidence="4 9" id="KW-0902">Two-component regulatory system</keyword>
<dbReference type="InterPro" id="IPR036388">
    <property type="entry name" value="WH-like_DNA-bd_sf"/>
</dbReference>
<dbReference type="Gene3D" id="3.40.50.2300">
    <property type="match status" value="1"/>
</dbReference>
<protein>
    <recommendedName>
        <fullName evidence="9">Transcriptional regulatory protein</fullName>
    </recommendedName>
</protein>
<dbReference type="STRING" id="37927.SA2016_3424"/>
<evidence type="ECO:0000256" key="3">
    <source>
        <dbReference type="ARBA" id="ARBA00022553"/>
    </source>
</evidence>
<keyword evidence="7 9" id="KW-0010">Activator</keyword>
<dbReference type="InterPro" id="IPR036390">
    <property type="entry name" value="WH_DNA-bd_sf"/>
</dbReference>
<keyword evidence="8 9" id="KW-0804">Transcription</keyword>
<dbReference type="Pfam" id="PF09339">
    <property type="entry name" value="HTH_IclR"/>
    <property type="match status" value="1"/>
</dbReference>
<dbReference type="GO" id="GO:0003700">
    <property type="term" value="F:DNA-binding transcription factor activity"/>
    <property type="evidence" value="ECO:0007669"/>
    <property type="project" value="InterPro"/>
</dbReference>
<keyword evidence="13" id="KW-1185">Reference proteome</keyword>
<organism evidence="12 13">
    <name type="scientific">Sinomonas atrocyanea</name>
    <dbReference type="NCBI Taxonomy" id="37927"/>
    <lineage>
        <taxon>Bacteria</taxon>
        <taxon>Bacillati</taxon>
        <taxon>Actinomycetota</taxon>
        <taxon>Actinomycetes</taxon>
        <taxon>Micrococcales</taxon>
        <taxon>Micrococcaceae</taxon>
        <taxon>Sinomonas</taxon>
    </lineage>
</organism>
<proteinExistence type="predicted"/>
<dbReference type="EMBL" id="CP014518">
    <property type="protein sequence ID" value="AMM34085.1"/>
    <property type="molecule type" value="Genomic_DNA"/>
</dbReference>
<dbReference type="AlphaFoldDB" id="A0A127A632"/>
<evidence type="ECO:0000256" key="6">
    <source>
        <dbReference type="ARBA" id="ARBA00023125"/>
    </source>
</evidence>
<dbReference type="PATRIC" id="fig|37927.3.peg.3514"/>
<dbReference type="PANTHER" id="PTHR45526">
    <property type="entry name" value="TRANSCRIPTIONAL REGULATORY PROTEIN DPIA"/>
    <property type="match status" value="1"/>
</dbReference>
<dbReference type="InterPro" id="IPR011006">
    <property type="entry name" value="CheY-like_superfamily"/>
</dbReference>
<dbReference type="Gene3D" id="1.10.10.10">
    <property type="entry name" value="Winged helix-like DNA-binding domain superfamily/Winged helix DNA-binding domain"/>
    <property type="match status" value="1"/>
</dbReference>
<dbReference type="PIRSF" id="PIRSF006171">
    <property type="entry name" value="RR_citrat_malat"/>
    <property type="match status" value="1"/>
</dbReference>
<evidence type="ECO:0000256" key="7">
    <source>
        <dbReference type="ARBA" id="ARBA00023159"/>
    </source>
</evidence>
<evidence type="ECO:0000256" key="4">
    <source>
        <dbReference type="ARBA" id="ARBA00023012"/>
    </source>
</evidence>
<dbReference type="PROSITE" id="PS50110">
    <property type="entry name" value="RESPONSE_REGULATORY"/>
    <property type="match status" value="1"/>
</dbReference>
<feature type="modified residue" description="4-aspartylphosphate" evidence="10">
    <location>
        <position position="54"/>
    </location>
</feature>
<dbReference type="InterPro" id="IPR001789">
    <property type="entry name" value="Sig_transdc_resp-reg_receiver"/>
</dbReference>
<evidence type="ECO:0000256" key="9">
    <source>
        <dbReference type="PIRNR" id="PIRNR006171"/>
    </source>
</evidence>
<dbReference type="Pfam" id="PF00072">
    <property type="entry name" value="Response_reg"/>
    <property type="match status" value="1"/>
</dbReference>
<dbReference type="CDD" id="cd19925">
    <property type="entry name" value="REC_citrate_TCS"/>
    <property type="match status" value="1"/>
</dbReference>
<keyword evidence="6 9" id="KW-0238">DNA-binding</keyword>
<keyword evidence="2 9" id="KW-0963">Cytoplasm</keyword>
<feature type="domain" description="Response regulatory" evidence="11">
    <location>
        <begin position="3"/>
        <end position="119"/>
    </location>
</feature>
<dbReference type="SUPFAM" id="SSF46785">
    <property type="entry name" value="Winged helix' DNA-binding domain"/>
    <property type="match status" value="1"/>
</dbReference>
<dbReference type="InterPro" id="IPR051271">
    <property type="entry name" value="2C-system_Tx_regulators"/>
</dbReference>
<dbReference type="GO" id="GO:0000156">
    <property type="term" value="F:phosphorelay response regulator activity"/>
    <property type="evidence" value="ECO:0007669"/>
    <property type="project" value="TreeGrafter"/>
</dbReference>